<organism evidence="2 3">
    <name type="scientific">Amnibacterium flavum</name>
    <dbReference type="NCBI Taxonomy" id="2173173"/>
    <lineage>
        <taxon>Bacteria</taxon>
        <taxon>Bacillati</taxon>
        <taxon>Actinomycetota</taxon>
        <taxon>Actinomycetes</taxon>
        <taxon>Micrococcales</taxon>
        <taxon>Microbacteriaceae</taxon>
        <taxon>Amnibacterium</taxon>
    </lineage>
</organism>
<name>A0A2V1HNG3_9MICO</name>
<dbReference type="AlphaFoldDB" id="A0A2V1HNG3"/>
<feature type="domain" description="AB hydrolase-1" evidence="1">
    <location>
        <begin position="30"/>
        <end position="249"/>
    </location>
</feature>
<reference evidence="2 3" key="1">
    <citation type="submission" date="2018-05" db="EMBL/GenBank/DDBJ databases">
        <title>Amnibacterium sp. M8JJ-5, whole genome shotgun sequence.</title>
        <authorList>
            <person name="Tuo L."/>
        </authorList>
    </citation>
    <scope>NUCLEOTIDE SEQUENCE [LARGE SCALE GENOMIC DNA]</scope>
    <source>
        <strain evidence="2 3">M8JJ-5</strain>
    </source>
</reference>
<dbReference type="PANTHER" id="PTHR43194:SF2">
    <property type="entry name" value="PEROXISOMAL MEMBRANE PROTEIN LPX1"/>
    <property type="match status" value="1"/>
</dbReference>
<dbReference type="OrthoDB" id="63519at2"/>
<evidence type="ECO:0000259" key="1">
    <source>
        <dbReference type="Pfam" id="PF00561"/>
    </source>
</evidence>
<dbReference type="RefSeq" id="WP_116756687.1">
    <property type="nucleotide sequence ID" value="NZ_JBHUEX010000001.1"/>
</dbReference>
<sequence>MPSLERSFFRARDGVDLSYLSSAGGERTALFLHGLAGSAGEFVETARVLPELRTVILDLRGHGHSSRRPDDVSREVFVTDVVDAIESLGLGPVILIGQSMGAHTAMLVAATRPDLVERLILLEATAGGSAAADRADVAAFFRSWPVPFADAASALAFLGEGPLSRAWVADLERGADGLRPRFDVDVIAAILDGLAEPRWREWESIEVPSLVVFGENGMFTEQQKREFVERGKNAQRVDLVAAGHDAHLDSFEAWIEAIRDFVDPVRADTKAIAPGDD</sequence>
<proteinExistence type="predicted"/>
<dbReference type="Proteomes" id="UP000244893">
    <property type="component" value="Unassembled WGS sequence"/>
</dbReference>
<comment type="caution">
    <text evidence="2">The sequence shown here is derived from an EMBL/GenBank/DDBJ whole genome shotgun (WGS) entry which is preliminary data.</text>
</comment>
<dbReference type="PRINTS" id="PR00111">
    <property type="entry name" value="ABHYDROLASE"/>
</dbReference>
<dbReference type="GO" id="GO:0016787">
    <property type="term" value="F:hydrolase activity"/>
    <property type="evidence" value="ECO:0007669"/>
    <property type="project" value="UniProtKB-KW"/>
</dbReference>
<protein>
    <submittedName>
        <fullName evidence="2">Alpha/beta hydrolase</fullName>
    </submittedName>
</protein>
<dbReference type="Pfam" id="PF00561">
    <property type="entry name" value="Abhydrolase_1"/>
    <property type="match status" value="1"/>
</dbReference>
<keyword evidence="3" id="KW-1185">Reference proteome</keyword>
<keyword evidence="2" id="KW-0378">Hydrolase</keyword>
<dbReference type="SUPFAM" id="SSF53474">
    <property type="entry name" value="alpha/beta-Hydrolases"/>
    <property type="match status" value="1"/>
</dbReference>
<evidence type="ECO:0000313" key="2">
    <source>
        <dbReference type="EMBL" id="PVZ94173.1"/>
    </source>
</evidence>
<dbReference type="EMBL" id="QEOP01000002">
    <property type="protein sequence ID" value="PVZ94173.1"/>
    <property type="molecule type" value="Genomic_DNA"/>
</dbReference>
<dbReference type="InterPro" id="IPR029058">
    <property type="entry name" value="AB_hydrolase_fold"/>
</dbReference>
<evidence type="ECO:0000313" key="3">
    <source>
        <dbReference type="Proteomes" id="UP000244893"/>
    </source>
</evidence>
<dbReference type="PANTHER" id="PTHR43194">
    <property type="entry name" value="HYDROLASE ALPHA/BETA FOLD FAMILY"/>
    <property type="match status" value="1"/>
</dbReference>
<dbReference type="Gene3D" id="3.40.50.1820">
    <property type="entry name" value="alpha/beta hydrolase"/>
    <property type="match status" value="1"/>
</dbReference>
<dbReference type="InterPro" id="IPR000073">
    <property type="entry name" value="AB_hydrolase_1"/>
</dbReference>
<gene>
    <name evidence="2" type="ORF">DDQ50_10540</name>
</gene>
<dbReference type="InterPro" id="IPR050228">
    <property type="entry name" value="Carboxylesterase_BioH"/>
</dbReference>
<accession>A0A2V1HNG3</accession>